<gene>
    <name evidence="1" type="ORF">JCM19237_4371</name>
</gene>
<protein>
    <submittedName>
        <fullName evidence="1">Uncharacterized protein</fullName>
    </submittedName>
</protein>
<proteinExistence type="predicted"/>
<dbReference type="Pfam" id="PF11355">
    <property type="entry name" value="DUF3157"/>
    <property type="match status" value="1"/>
</dbReference>
<evidence type="ECO:0000313" key="2">
    <source>
        <dbReference type="Proteomes" id="UP000029227"/>
    </source>
</evidence>
<sequence length="135" mass="14893">MAKSEIALSSMTSPALPVGVAIVPGQTVADGTFTRSDIGVTLLPATYRDHTLSIPTSLENFGINAVIRIDVTARLLDEQGKVVAKQKHNVWTSIKRMPESYFRPDTTREGRPLVFDVPKASRYFLDVTISTVEFR</sequence>
<comment type="caution">
    <text evidence="1">The sequence shown here is derived from an EMBL/GenBank/DDBJ whole genome shotgun (WGS) entry which is preliminary data.</text>
</comment>
<accession>A0A090QPD9</accession>
<evidence type="ECO:0000313" key="1">
    <source>
        <dbReference type="EMBL" id="GAL05005.1"/>
    </source>
</evidence>
<reference evidence="1 2" key="1">
    <citation type="journal article" date="2014" name="Genome Announc.">
        <title>Draft Genome Sequences of Two Vibrionaceae Species, Vibrio ponticus C121 and Photobacterium aphoticum C119, Isolated as Coral Reef Microbiota.</title>
        <authorList>
            <person name="Al-saari N."/>
            <person name="Meirelles P.M."/>
            <person name="Mino S."/>
            <person name="Suda W."/>
            <person name="Oshima K."/>
            <person name="Hattori M."/>
            <person name="Ohkuma M."/>
            <person name="Thompson F.L."/>
            <person name="Gomez-Gil B."/>
            <person name="Sawabe T."/>
            <person name="Sawabe T."/>
        </authorList>
    </citation>
    <scope>NUCLEOTIDE SEQUENCE [LARGE SCALE GENOMIC DNA]</scope>
    <source>
        <strain evidence="1 2">JCM 19237</strain>
    </source>
</reference>
<organism evidence="1 2">
    <name type="scientific">Photobacterium aphoticum</name>
    <dbReference type="NCBI Taxonomy" id="754436"/>
    <lineage>
        <taxon>Bacteria</taxon>
        <taxon>Pseudomonadati</taxon>
        <taxon>Pseudomonadota</taxon>
        <taxon>Gammaproteobacteria</taxon>
        <taxon>Vibrionales</taxon>
        <taxon>Vibrionaceae</taxon>
        <taxon>Photobacterium</taxon>
    </lineage>
</organism>
<dbReference type="Proteomes" id="UP000029227">
    <property type="component" value="Unassembled WGS sequence"/>
</dbReference>
<dbReference type="AlphaFoldDB" id="A0A090QPD9"/>
<dbReference type="InterPro" id="IPR021501">
    <property type="entry name" value="DUF3157"/>
</dbReference>
<dbReference type="EMBL" id="BBMN01000005">
    <property type="protein sequence ID" value="GAL05005.1"/>
    <property type="molecule type" value="Genomic_DNA"/>
</dbReference>
<name>A0A090QPD9_9GAMM</name>
<dbReference type="eggNOG" id="ENOG5032T0Z">
    <property type="taxonomic scope" value="Bacteria"/>
</dbReference>